<evidence type="ECO:0000256" key="1">
    <source>
        <dbReference type="SAM" id="MobiDB-lite"/>
    </source>
</evidence>
<proteinExistence type="predicted"/>
<comment type="caution">
    <text evidence="3">The sequence shown here is derived from an EMBL/GenBank/DDBJ whole genome shotgun (WGS) entry which is preliminary data.</text>
</comment>
<keyword evidence="2" id="KW-0812">Transmembrane</keyword>
<feature type="transmembrane region" description="Helical" evidence="2">
    <location>
        <begin position="87"/>
        <end position="110"/>
    </location>
</feature>
<protein>
    <submittedName>
        <fullName evidence="3">Uncharacterized protein</fullName>
    </submittedName>
</protein>
<accession>A0A1G2S5P8</accession>
<dbReference type="EMBL" id="MHUT01000021">
    <property type="protein sequence ID" value="OHA80413.1"/>
    <property type="molecule type" value="Genomic_DNA"/>
</dbReference>
<organism evidence="3 4">
    <name type="scientific">Candidatus Yonathbacteria bacterium RIFCSPHIGHO2_02_FULL_44_14</name>
    <dbReference type="NCBI Taxonomy" id="1802724"/>
    <lineage>
        <taxon>Bacteria</taxon>
        <taxon>Candidatus Yonathiibacteriota</taxon>
    </lineage>
</organism>
<feature type="region of interest" description="Disordered" evidence="1">
    <location>
        <begin position="1"/>
        <end position="28"/>
    </location>
</feature>
<gene>
    <name evidence="3" type="ORF">A3D51_01135</name>
</gene>
<sequence>MNENIPRKPLEPGVYQGTPEGFDSKKTTAPRLLRTMKIDIAEAIKNQNETSVSIAIAEEKKRAKTQADALATNQAEASNVPPAPKPIGRIIVVIMIILLFVALGLTYVFVLPKIGAIKLPSISIPSFGKPSDTKIDTSTTKPVAPLAPSLVPAQSEKLLSVTSQTRTQVFAEIITEAKQQIPSGSIKNLYFTEDNDGVPTAISANRLLIFAGISAPEILTRSLEKPFMAGFWGEQNDSSVPFVILKVSSNETGIAGMLDWEAALPHFFETIFSFNANIVNDKRLPVRFRDEVVRGRDARILSNSSSNTIAYAFVNSNTIVIAGSRSALESIIPLAGKI</sequence>
<dbReference type="Proteomes" id="UP000179118">
    <property type="component" value="Unassembled WGS sequence"/>
</dbReference>
<evidence type="ECO:0000313" key="3">
    <source>
        <dbReference type="EMBL" id="OHA80413.1"/>
    </source>
</evidence>
<dbReference type="AlphaFoldDB" id="A0A1G2S5P8"/>
<feature type="compositionally biased region" description="Basic and acidic residues" evidence="1">
    <location>
        <begin position="1"/>
        <end position="10"/>
    </location>
</feature>
<reference evidence="3 4" key="1">
    <citation type="journal article" date="2016" name="Nat. Commun.">
        <title>Thousands of microbial genomes shed light on interconnected biogeochemical processes in an aquifer system.</title>
        <authorList>
            <person name="Anantharaman K."/>
            <person name="Brown C.T."/>
            <person name="Hug L.A."/>
            <person name="Sharon I."/>
            <person name="Castelle C.J."/>
            <person name="Probst A.J."/>
            <person name="Thomas B.C."/>
            <person name="Singh A."/>
            <person name="Wilkins M.J."/>
            <person name="Karaoz U."/>
            <person name="Brodie E.L."/>
            <person name="Williams K.H."/>
            <person name="Hubbard S.S."/>
            <person name="Banfield J.F."/>
        </authorList>
    </citation>
    <scope>NUCLEOTIDE SEQUENCE [LARGE SCALE GENOMIC DNA]</scope>
</reference>
<evidence type="ECO:0000256" key="2">
    <source>
        <dbReference type="SAM" id="Phobius"/>
    </source>
</evidence>
<name>A0A1G2S5P8_9BACT</name>
<keyword evidence="2" id="KW-0472">Membrane</keyword>
<evidence type="ECO:0000313" key="4">
    <source>
        <dbReference type="Proteomes" id="UP000179118"/>
    </source>
</evidence>
<keyword evidence="2" id="KW-1133">Transmembrane helix</keyword>